<sequence>MLFQSHRSESDPISLDLNMASINGDLKIHINNDSDEDHKTCLDKNQSNDLKNFKVPTISVEQINNPRIVLPRCSTMPSSPVTKRSYKFISSGLNNLQIPSPNVYVNSSPRVLRRSQSMRVTNQKSGSASPKIRRTLGSPDFNLDSISNFNFNMENADHVKSPPRSLSILMSGIYALFLVMLGVIIYISDQHKEHRLYSEIFSSILIAIGVMWLLLFHVGLWKYKTQVLKQLKQAEDEMQDATDKMSCATEFIINSGFSFSAVQNRNDGDESKPPPFRFLMGRHSGSFYLKIGSAGFCFGYLIYQGLQLGQHILHFVTGDDATNCSMPSSVVLHILSPLYAFYQLFITFKYSNIVINRNIILARFGLMHLIATCVCHWFSTIVEEAGEDYYHRNGNFSSNDTTPVSTFDIANFHITVERKASWNDPLHCSVKSVLSTRSLSAIPYLYPFAIEYNLLLAAVWFIVWQNIGKEHTHSNPHHLRHTISQDAVGSDQIAYQSNLVINADCHSANKGLFIGLFLLLTTIVTVIVFFVCMTTKGYEEQAVAIHTGQEGILTLICLLAVCFSFYQVRKLDINEHPITFLDDVLLFIPLPFYFIHGIMSIMAEFAMKNYSRLALHILVTIEVIVQTPFIIDGLRRCSNTHSLRYKKPGREVITFLIILNLTLWIVNTFELKSVEHFHGQEEYFGDLIWMFIGHTTLPLMLFYRFHSSVCLADMWKSAYEKEAPHHI</sequence>
<organism evidence="13 14">
    <name type="scientific">Oedothorax gibbosus</name>
    <dbReference type="NCBI Taxonomy" id="931172"/>
    <lineage>
        <taxon>Eukaryota</taxon>
        <taxon>Metazoa</taxon>
        <taxon>Ecdysozoa</taxon>
        <taxon>Arthropoda</taxon>
        <taxon>Chelicerata</taxon>
        <taxon>Arachnida</taxon>
        <taxon>Araneae</taxon>
        <taxon>Araneomorphae</taxon>
        <taxon>Entelegynae</taxon>
        <taxon>Araneoidea</taxon>
        <taxon>Linyphiidae</taxon>
        <taxon>Erigoninae</taxon>
        <taxon>Oedothorax</taxon>
    </lineage>
</organism>
<keyword evidence="3" id="KW-0813">Transport</keyword>
<dbReference type="GO" id="GO:0005886">
    <property type="term" value="C:plasma membrane"/>
    <property type="evidence" value="ECO:0007669"/>
    <property type="project" value="UniProtKB-SubCell"/>
</dbReference>
<feature type="transmembrane region" description="Helical" evidence="12">
    <location>
        <begin position="360"/>
        <end position="379"/>
    </location>
</feature>
<evidence type="ECO:0000256" key="6">
    <source>
        <dbReference type="ARBA" id="ARBA00022781"/>
    </source>
</evidence>
<evidence type="ECO:0000256" key="3">
    <source>
        <dbReference type="ARBA" id="ARBA00022448"/>
    </source>
</evidence>
<evidence type="ECO:0000256" key="2">
    <source>
        <dbReference type="ARBA" id="ARBA00006513"/>
    </source>
</evidence>
<dbReference type="AlphaFoldDB" id="A0AAV6VD16"/>
<feature type="coiled-coil region" evidence="11">
    <location>
        <begin position="224"/>
        <end position="251"/>
    </location>
</feature>
<keyword evidence="4" id="KW-1003">Cell membrane</keyword>
<dbReference type="Pfam" id="PF03189">
    <property type="entry name" value="Otopetrin"/>
    <property type="match status" value="1"/>
</dbReference>
<feature type="transmembrane region" description="Helical" evidence="12">
    <location>
        <begin position="613"/>
        <end position="631"/>
    </location>
</feature>
<dbReference type="GO" id="GO:0015252">
    <property type="term" value="F:proton channel activity"/>
    <property type="evidence" value="ECO:0007669"/>
    <property type="project" value="InterPro"/>
</dbReference>
<evidence type="ECO:0000256" key="10">
    <source>
        <dbReference type="ARBA" id="ARBA00023303"/>
    </source>
</evidence>
<keyword evidence="10" id="KW-0407">Ion channel</keyword>
<dbReference type="InterPro" id="IPR004878">
    <property type="entry name" value="Otopetrin"/>
</dbReference>
<keyword evidence="7 12" id="KW-1133">Transmembrane helix</keyword>
<keyword evidence="5 12" id="KW-0812">Transmembrane</keyword>
<accession>A0AAV6VD16</accession>
<name>A0AAV6VD16_9ARAC</name>
<evidence type="ECO:0000256" key="12">
    <source>
        <dbReference type="SAM" id="Phobius"/>
    </source>
</evidence>
<protein>
    <recommendedName>
        <fullName evidence="15">Otopetrin-2</fullName>
    </recommendedName>
</protein>
<evidence type="ECO:0008006" key="15">
    <source>
        <dbReference type="Google" id="ProtNLM"/>
    </source>
</evidence>
<feature type="transmembrane region" description="Helical" evidence="12">
    <location>
        <begin position="687"/>
        <end position="705"/>
    </location>
</feature>
<reference evidence="13 14" key="1">
    <citation type="journal article" date="2022" name="Nat. Ecol. Evol.">
        <title>A masculinizing supergene underlies an exaggerated male reproductive morph in a spider.</title>
        <authorList>
            <person name="Hendrickx F."/>
            <person name="De Corte Z."/>
            <person name="Sonet G."/>
            <person name="Van Belleghem S.M."/>
            <person name="Kostlbacher S."/>
            <person name="Vangestel C."/>
        </authorList>
    </citation>
    <scope>NUCLEOTIDE SEQUENCE [LARGE SCALE GENOMIC DNA]</scope>
    <source>
        <strain evidence="13">W744_W776</strain>
    </source>
</reference>
<evidence type="ECO:0000313" key="13">
    <source>
        <dbReference type="EMBL" id="KAG8194407.1"/>
    </source>
</evidence>
<feature type="transmembrane region" description="Helical" evidence="12">
    <location>
        <begin position="512"/>
        <end position="531"/>
    </location>
</feature>
<feature type="transmembrane region" description="Helical" evidence="12">
    <location>
        <begin position="200"/>
        <end position="221"/>
    </location>
</feature>
<evidence type="ECO:0000256" key="8">
    <source>
        <dbReference type="ARBA" id="ARBA00023065"/>
    </source>
</evidence>
<dbReference type="PANTHER" id="PTHR21522">
    <property type="entry name" value="PROTON CHANNEL OTOP"/>
    <property type="match status" value="1"/>
</dbReference>
<evidence type="ECO:0000256" key="7">
    <source>
        <dbReference type="ARBA" id="ARBA00022989"/>
    </source>
</evidence>
<comment type="caution">
    <text evidence="13">The sequence shown here is derived from an EMBL/GenBank/DDBJ whole genome shotgun (WGS) entry which is preliminary data.</text>
</comment>
<feature type="transmembrane region" description="Helical" evidence="12">
    <location>
        <begin position="580"/>
        <end position="601"/>
    </location>
</feature>
<proteinExistence type="inferred from homology"/>
<feature type="transmembrane region" description="Helical" evidence="12">
    <location>
        <begin position="444"/>
        <end position="464"/>
    </location>
</feature>
<comment type="subcellular location">
    <subcellularLocation>
        <location evidence="1">Cell membrane</location>
        <topology evidence="1">Multi-pass membrane protein</topology>
    </subcellularLocation>
</comment>
<feature type="transmembrane region" description="Helical" evidence="12">
    <location>
        <begin position="287"/>
        <end position="306"/>
    </location>
</feature>
<keyword evidence="14" id="KW-1185">Reference proteome</keyword>
<comment type="similarity">
    <text evidence="2">Belongs to the otopetrin family.</text>
</comment>
<keyword evidence="11" id="KW-0175">Coiled coil</keyword>
<feature type="transmembrane region" description="Helical" evidence="12">
    <location>
        <begin position="652"/>
        <end position="667"/>
    </location>
</feature>
<evidence type="ECO:0000256" key="5">
    <source>
        <dbReference type="ARBA" id="ARBA00022692"/>
    </source>
</evidence>
<evidence type="ECO:0000256" key="11">
    <source>
        <dbReference type="SAM" id="Coils"/>
    </source>
</evidence>
<evidence type="ECO:0000256" key="4">
    <source>
        <dbReference type="ARBA" id="ARBA00022475"/>
    </source>
</evidence>
<keyword evidence="9 12" id="KW-0472">Membrane</keyword>
<evidence type="ECO:0000313" key="14">
    <source>
        <dbReference type="Proteomes" id="UP000827092"/>
    </source>
</evidence>
<dbReference type="EMBL" id="JAFNEN010000103">
    <property type="protein sequence ID" value="KAG8194407.1"/>
    <property type="molecule type" value="Genomic_DNA"/>
</dbReference>
<feature type="transmembrane region" description="Helical" evidence="12">
    <location>
        <begin position="551"/>
        <end position="568"/>
    </location>
</feature>
<evidence type="ECO:0000256" key="9">
    <source>
        <dbReference type="ARBA" id="ARBA00023136"/>
    </source>
</evidence>
<evidence type="ECO:0000256" key="1">
    <source>
        <dbReference type="ARBA" id="ARBA00004651"/>
    </source>
</evidence>
<dbReference type="PANTHER" id="PTHR21522:SF58">
    <property type="entry name" value="AGAP000074-PA"/>
    <property type="match status" value="1"/>
</dbReference>
<keyword evidence="6" id="KW-0375">Hydrogen ion transport</keyword>
<feature type="transmembrane region" description="Helical" evidence="12">
    <location>
        <begin position="326"/>
        <end position="348"/>
    </location>
</feature>
<feature type="transmembrane region" description="Helical" evidence="12">
    <location>
        <begin position="168"/>
        <end position="188"/>
    </location>
</feature>
<gene>
    <name evidence="13" type="ORF">JTE90_011018</name>
</gene>
<keyword evidence="8" id="KW-0406">Ion transport</keyword>
<dbReference type="Proteomes" id="UP000827092">
    <property type="component" value="Unassembled WGS sequence"/>
</dbReference>